<feature type="domain" description="EamA" evidence="7">
    <location>
        <begin position="2"/>
        <end position="133"/>
    </location>
</feature>
<feature type="transmembrane region" description="Helical" evidence="6">
    <location>
        <begin position="236"/>
        <end position="255"/>
    </location>
</feature>
<evidence type="ECO:0000256" key="3">
    <source>
        <dbReference type="ARBA" id="ARBA00022692"/>
    </source>
</evidence>
<sequence>MPAVLQMLLGATLISSAAIFVQLATVPPSVAGFWRMAFGGLFLMLWLYLRKQPLSGWRGRPLAMMLLSAALFVADLWFWHRSIRWVGPGLSTLLANFQVFLMAAFGVWWFGERLSWRFSAGLLLAFAGTAFLLLPNWSTWPPQFHLGVAYGFITAACYAGFMLTLKRAQAMPGGPSPASSVACVCVASSLLFAPLIALEGHSLAIPDQHNLWVLLAYGLIAQAAGWIAIAGSMPRLGAGMIGLLLLAQPTSAYLLDALIFKLHLRPYDMVGIGLALAGIFLGTTARQPAKSAPEAPAK</sequence>
<feature type="transmembrane region" description="Helical" evidence="6">
    <location>
        <begin position="144"/>
        <end position="165"/>
    </location>
</feature>
<dbReference type="KEGG" id="xba:C7S18_11990"/>
<dbReference type="InterPro" id="IPR000620">
    <property type="entry name" value="EamA_dom"/>
</dbReference>
<evidence type="ECO:0000256" key="6">
    <source>
        <dbReference type="SAM" id="Phobius"/>
    </source>
</evidence>
<keyword evidence="4 6" id="KW-1133">Transmembrane helix</keyword>
<feature type="transmembrane region" description="Helical" evidence="6">
    <location>
        <begin position="61"/>
        <end position="79"/>
    </location>
</feature>
<dbReference type="OrthoDB" id="5625838at2"/>
<dbReference type="PANTHER" id="PTHR32322">
    <property type="entry name" value="INNER MEMBRANE TRANSPORTER"/>
    <property type="match status" value="1"/>
</dbReference>
<reference evidence="8 9" key="1">
    <citation type="submission" date="2018-03" db="EMBL/GenBank/DDBJ databases">
        <title>Ahniella affigens gen. nov., sp. nov., a gammaproteobacterium isolated from sandy soil near a stream.</title>
        <authorList>
            <person name="Ko Y."/>
            <person name="Kim J.-H."/>
        </authorList>
    </citation>
    <scope>NUCLEOTIDE SEQUENCE [LARGE SCALE GENOMIC DNA]</scope>
    <source>
        <strain evidence="8 9">D13</strain>
    </source>
</reference>
<accession>A0A2P1PSS7</accession>
<evidence type="ECO:0000256" key="4">
    <source>
        <dbReference type="ARBA" id="ARBA00022989"/>
    </source>
</evidence>
<evidence type="ECO:0000256" key="1">
    <source>
        <dbReference type="ARBA" id="ARBA00004141"/>
    </source>
</evidence>
<dbReference type="GO" id="GO:0016020">
    <property type="term" value="C:membrane"/>
    <property type="evidence" value="ECO:0007669"/>
    <property type="project" value="UniProtKB-SubCell"/>
</dbReference>
<feature type="transmembrane region" description="Helical" evidence="6">
    <location>
        <begin position="177"/>
        <end position="198"/>
    </location>
</feature>
<comment type="subcellular location">
    <subcellularLocation>
        <location evidence="1">Membrane</location>
        <topology evidence="1">Multi-pass membrane protein</topology>
    </subcellularLocation>
</comment>
<evidence type="ECO:0000313" key="8">
    <source>
        <dbReference type="EMBL" id="AVP97872.1"/>
    </source>
</evidence>
<feature type="domain" description="EamA" evidence="7">
    <location>
        <begin position="146"/>
        <end position="281"/>
    </location>
</feature>
<feature type="transmembrane region" description="Helical" evidence="6">
    <location>
        <begin position="33"/>
        <end position="49"/>
    </location>
</feature>
<evidence type="ECO:0000256" key="5">
    <source>
        <dbReference type="ARBA" id="ARBA00023136"/>
    </source>
</evidence>
<name>A0A2P1PSS7_9GAMM</name>
<dbReference type="InterPro" id="IPR037185">
    <property type="entry name" value="EmrE-like"/>
</dbReference>
<dbReference type="EMBL" id="CP027860">
    <property type="protein sequence ID" value="AVP97872.1"/>
    <property type="molecule type" value="Genomic_DNA"/>
</dbReference>
<evidence type="ECO:0000313" key="9">
    <source>
        <dbReference type="Proteomes" id="UP000241074"/>
    </source>
</evidence>
<keyword evidence="3 6" id="KW-0812">Transmembrane</keyword>
<dbReference type="Proteomes" id="UP000241074">
    <property type="component" value="Chromosome"/>
</dbReference>
<feature type="transmembrane region" description="Helical" evidence="6">
    <location>
        <begin position="85"/>
        <end position="111"/>
    </location>
</feature>
<feature type="transmembrane region" description="Helical" evidence="6">
    <location>
        <begin position="210"/>
        <end position="229"/>
    </location>
</feature>
<gene>
    <name evidence="8" type="ORF">C7S18_11990</name>
</gene>
<dbReference type="Pfam" id="PF00892">
    <property type="entry name" value="EamA"/>
    <property type="match status" value="2"/>
</dbReference>
<reference evidence="8 9" key="2">
    <citation type="submission" date="2018-03" db="EMBL/GenBank/DDBJ databases">
        <authorList>
            <person name="Keele B.F."/>
        </authorList>
    </citation>
    <scope>NUCLEOTIDE SEQUENCE [LARGE SCALE GENOMIC DNA]</scope>
    <source>
        <strain evidence="8 9">D13</strain>
    </source>
</reference>
<keyword evidence="5 6" id="KW-0472">Membrane</keyword>
<feature type="transmembrane region" description="Helical" evidence="6">
    <location>
        <begin position="118"/>
        <end position="138"/>
    </location>
</feature>
<comment type="similarity">
    <text evidence="2">Belongs to the EamA transporter family.</text>
</comment>
<dbReference type="PANTHER" id="PTHR32322:SF2">
    <property type="entry name" value="EAMA DOMAIN-CONTAINING PROTEIN"/>
    <property type="match status" value="1"/>
</dbReference>
<organism evidence="8 9">
    <name type="scientific">Ahniella affigens</name>
    <dbReference type="NCBI Taxonomy" id="2021234"/>
    <lineage>
        <taxon>Bacteria</taxon>
        <taxon>Pseudomonadati</taxon>
        <taxon>Pseudomonadota</taxon>
        <taxon>Gammaproteobacteria</taxon>
        <taxon>Lysobacterales</taxon>
        <taxon>Rhodanobacteraceae</taxon>
        <taxon>Ahniella</taxon>
    </lineage>
</organism>
<keyword evidence="9" id="KW-1185">Reference proteome</keyword>
<evidence type="ECO:0000259" key="7">
    <source>
        <dbReference type="Pfam" id="PF00892"/>
    </source>
</evidence>
<dbReference type="RefSeq" id="WP_106891792.1">
    <property type="nucleotide sequence ID" value="NZ_CP027860.1"/>
</dbReference>
<protein>
    <submittedName>
        <fullName evidence="8">EamA/RhaT family transporter</fullName>
    </submittedName>
</protein>
<proteinExistence type="inferred from homology"/>
<evidence type="ECO:0000256" key="2">
    <source>
        <dbReference type="ARBA" id="ARBA00007362"/>
    </source>
</evidence>
<dbReference type="InterPro" id="IPR050638">
    <property type="entry name" value="AA-Vitamin_Transporters"/>
</dbReference>
<dbReference type="SUPFAM" id="SSF103481">
    <property type="entry name" value="Multidrug resistance efflux transporter EmrE"/>
    <property type="match status" value="2"/>
</dbReference>
<dbReference type="AlphaFoldDB" id="A0A2P1PSS7"/>